<feature type="region of interest" description="Disordered" evidence="1">
    <location>
        <begin position="139"/>
        <end position="170"/>
    </location>
</feature>
<protein>
    <submittedName>
        <fullName evidence="2">Uncharacterized protein</fullName>
    </submittedName>
</protein>
<proteinExistence type="predicted"/>
<feature type="compositionally biased region" description="Polar residues" evidence="1">
    <location>
        <begin position="216"/>
        <end position="226"/>
    </location>
</feature>
<evidence type="ECO:0000256" key="1">
    <source>
        <dbReference type="SAM" id="MobiDB-lite"/>
    </source>
</evidence>
<accession>A0ABD2NFS7</accession>
<dbReference type="AlphaFoldDB" id="A0ABD2NFS7"/>
<comment type="caution">
    <text evidence="2">The sequence shown here is derived from an EMBL/GenBank/DDBJ whole genome shotgun (WGS) entry which is preliminary data.</text>
</comment>
<gene>
    <name evidence="2" type="ORF">HHI36_012660</name>
</gene>
<organism evidence="2 3">
    <name type="scientific">Cryptolaemus montrouzieri</name>
    <dbReference type="NCBI Taxonomy" id="559131"/>
    <lineage>
        <taxon>Eukaryota</taxon>
        <taxon>Metazoa</taxon>
        <taxon>Ecdysozoa</taxon>
        <taxon>Arthropoda</taxon>
        <taxon>Hexapoda</taxon>
        <taxon>Insecta</taxon>
        <taxon>Pterygota</taxon>
        <taxon>Neoptera</taxon>
        <taxon>Endopterygota</taxon>
        <taxon>Coleoptera</taxon>
        <taxon>Polyphaga</taxon>
        <taxon>Cucujiformia</taxon>
        <taxon>Coccinelloidea</taxon>
        <taxon>Coccinellidae</taxon>
        <taxon>Scymninae</taxon>
        <taxon>Scymnini</taxon>
        <taxon>Cryptolaemus</taxon>
    </lineage>
</organism>
<dbReference type="Proteomes" id="UP001516400">
    <property type="component" value="Unassembled WGS sequence"/>
</dbReference>
<name>A0ABD2NFS7_9CUCU</name>
<dbReference type="EMBL" id="JABFTP020000103">
    <property type="protein sequence ID" value="KAL3277309.1"/>
    <property type="molecule type" value="Genomic_DNA"/>
</dbReference>
<evidence type="ECO:0000313" key="2">
    <source>
        <dbReference type="EMBL" id="KAL3277309.1"/>
    </source>
</evidence>
<keyword evidence="3" id="KW-1185">Reference proteome</keyword>
<evidence type="ECO:0000313" key="3">
    <source>
        <dbReference type="Proteomes" id="UP001516400"/>
    </source>
</evidence>
<sequence length="226" mass="25623">MKVSNIENFNTFRSHIKSLMTNQVWLKALSNQDINITVNNETDYLNIKNIPQCANCQQLGHTKNFEKENRDVSSVQNTKECKKQRNTVATCALYHEKGYPANYKGCIVYKKKLQELQHKTVSAVQRLQQVHDKVQKPVISTGAGDNRPQEIAMPSTSSYSADVKKPKGTLAKEQNTVTNEPTIIDKMELLSDFPTEIRKNFSQLSSRVTNMEKSKTSKSGVNKNKN</sequence>
<feature type="region of interest" description="Disordered" evidence="1">
    <location>
        <begin position="204"/>
        <end position="226"/>
    </location>
</feature>
<reference evidence="2 3" key="1">
    <citation type="journal article" date="2021" name="BMC Biol.">
        <title>Horizontally acquired antibacterial genes associated with adaptive radiation of ladybird beetles.</title>
        <authorList>
            <person name="Li H.S."/>
            <person name="Tang X.F."/>
            <person name="Huang Y.H."/>
            <person name="Xu Z.Y."/>
            <person name="Chen M.L."/>
            <person name="Du X.Y."/>
            <person name="Qiu B.Y."/>
            <person name="Chen P.T."/>
            <person name="Zhang W."/>
            <person name="Slipinski A."/>
            <person name="Escalona H.E."/>
            <person name="Waterhouse R.M."/>
            <person name="Zwick A."/>
            <person name="Pang H."/>
        </authorList>
    </citation>
    <scope>NUCLEOTIDE SEQUENCE [LARGE SCALE GENOMIC DNA]</scope>
    <source>
        <strain evidence="2">SYSU2018</strain>
    </source>
</reference>